<sequence>MSSGRLPRPATGPRPINDYFRVTKPASRNQPTFNTTKTSQLSFRPATLNLRHAEAVDLTAVGPNQPNLEVYRPLARGHLSLPRPRPVHSVPEREFRSFRAVPEVTPKFLALCINFNVPTPPEHYRYRYLDAPARIPIQLHTGDPKSCLDFLTVHGQALPRIVALVLRIRHTQDPAQWIALLKLFVQGARNLQYLDVFFAPPAERGSFPRCGPNPWCENEAFLAVCGNLAVNINTKALGKLKVGGMFTDSFASYMKLRLSGNKLSFYMPPGWEKPRPIVFFTSAEDCENNAGIVTLWKGFVWKVDVAEPSGLFQFLEKNPSFGDRIGELNVRIYDEEGVQAWTELFSRLGKEAGMLENASIYWDQLSRETRGKDVNVLSVDEGMSESLASIRVKYSLTLVGLYAPLLVSILEERTGMVGQKMMNGNHVLTHQLPPHNDYYGSQRKGS</sequence>
<dbReference type="EMBL" id="CP042185">
    <property type="protein sequence ID" value="QDS68233.1"/>
    <property type="molecule type" value="Genomic_DNA"/>
</dbReference>
<dbReference type="OrthoDB" id="2951834at2759"/>
<keyword evidence="2" id="KW-1185">Reference proteome</keyword>
<gene>
    <name evidence="1" type="ORF">FKW77_010596</name>
</gene>
<dbReference type="Proteomes" id="UP000316270">
    <property type="component" value="Chromosome 1"/>
</dbReference>
<proteinExistence type="predicted"/>
<protein>
    <submittedName>
        <fullName evidence="1">Uncharacterized protein</fullName>
    </submittedName>
</protein>
<accession>A0A517KXX5</accession>
<reference evidence="1 2" key="1">
    <citation type="submission" date="2019-07" db="EMBL/GenBank/DDBJ databases">
        <title>Finished genome of Venturia effusa.</title>
        <authorList>
            <person name="Young C.A."/>
            <person name="Cox M.P."/>
            <person name="Ganley A.R.D."/>
            <person name="David W.J."/>
        </authorList>
    </citation>
    <scope>NUCLEOTIDE SEQUENCE [LARGE SCALE GENOMIC DNA]</scope>
    <source>
        <strain evidence="2">albino</strain>
    </source>
</reference>
<evidence type="ECO:0000313" key="1">
    <source>
        <dbReference type="EMBL" id="QDS68233.1"/>
    </source>
</evidence>
<evidence type="ECO:0000313" key="2">
    <source>
        <dbReference type="Proteomes" id="UP000316270"/>
    </source>
</evidence>
<organism evidence="1 2">
    <name type="scientific">Venturia effusa</name>
    <dbReference type="NCBI Taxonomy" id="50376"/>
    <lineage>
        <taxon>Eukaryota</taxon>
        <taxon>Fungi</taxon>
        <taxon>Dikarya</taxon>
        <taxon>Ascomycota</taxon>
        <taxon>Pezizomycotina</taxon>
        <taxon>Dothideomycetes</taxon>
        <taxon>Pleosporomycetidae</taxon>
        <taxon>Venturiales</taxon>
        <taxon>Venturiaceae</taxon>
        <taxon>Venturia</taxon>
    </lineage>
</organism>
<name>A0A517KXX5_9PEZI</name>
<dbReference type="AlphaFoldDB" id="A0A517KXX5"/>